<feature type="domain" description="DDE Tnp4" evidence="6">
    <location>
        <begin position="189"/>
        <end position="265"/>
    </location>
</feature>
<evidence type="ECO:0000259" key="6">
    <source>
        <dbReference type="Pfam" id="PF13359"/>
    </source>
</evidence>
<organism evidence="8">
    <name type="scientific">Prunus dulcis</name>
    <name type="common">Almond</name>
    <name type="synonym">Amygdalus dulcis</name>
    <dbReference type="NCBI Taxonomy" id="3755"/>
    <lineage>
        <taxon>Eukaryota</taxon>
        <taxon>Viridiplantae</taxon>
        <taxon>Streptophyta</taxon>
        <taxon>Embryophyta</taxon>
        <taxon>Tracheophyta</taxon>
        <taxon>Spermatophyta</taxon>
        <taxon>Magnoliopsida</taxon>
        <taxon>eudicotyledons</taxon>
        <taxon>Gunneridae</taxon>
        <taxon>Pentapetalae</taxon>
        <taxon>rosids</taxon>
        <taxon>fabids</taxon>
        <taxon>Rosales</taxon>
        <taxon>Rosaceae</taxon>
        <taxon>Amygdaloideae</taxon>
        <taxon>Amygdaleae</taxon>
        <taxon>Prunus</taxon>
    </lineage>
</organism>
<gene>
    <name evidence="8" type="ORF">Prudu_011498</name>
</gene>
<feature type="domain" description="DUF8040" evidence="7">
    <location>
        <begin position="69"/>
        <end position="157"/>
    </location>
</feature>
<dbReference type="GO" id="GO:0046872">
    <property type="term" value="F:metal ion binding"/>
    <property type="evidence" value="ECO:0007669"/>
    <property type="project" value="UniProtKB-KW"/>
</dbReference>
<name>A0A4Y1RBD7_PRUDU</name>
<dbReference type="Pfam" id="PF12776">
    <property type="entry name" value="Myb_DNA-bind_3"/>
    <property type="match status" value="1"/>
</dbReference>
<evidence type="ECO:0000256" key="1">
    <source>
        <dbReference type="ARBA" id="ARBA00001968"/>
    </source>
</evidence>
<evidence type="ECO:0008006" key="9">
    <source>
        <dbReference type="Google" id="ProtNLM"/>
    </source>
</evidence>
<dbReference type="PANTHER" id="PTHR46250">
    <property type="entry name" value="MYB/SANT-LIKE DNA-BINDING DOMAIN PROTEIN-RELATED"/>
    <property type="match status" value="1"/>
</dbReference>
<feature type="region of interest" description="Disordered" evidence="3">
    <location>
        <begin position="468"/>
        <end position="495"/>
    </location>
</feature>
<evidence type="ECO:0000259" key="7">
    <source>
        <dbReference type="Pfam" id="PF26138"/>
    </source>
</evidence>
<accession>A0A4Y1RBD7</accession>
<keyword evidence="4" id="KW-1133">Transmembrane helix</keyword>
<feature type="compositionally biased region" description="Low complexity" evidence="3">
    <location>
        <begin position="532"/>
        <end position="543"/>
    </location>
</feature>
<dbReference type="PANTHER" id="PTHR46250:SF15">
    <property type="entry name" value="OS01G0523800 PROTEIN"/>
    <property type="match status" value="1"/>
</dbReference>
<evidence type="ECO:0000256" key="2">
    <source>
        <dbReference type="ARBA" id="ARBA00022723"/>
    </source>
</evidence>
<comment type="cofactor">
    <cofactor evidence="1">
        <name>a divalent metal cation</name>
        <dbReference type="ChEBI" id="CHEBI:60240"/>
    </cofactor>
</comment>
<feature type="region of interest" description="Disordered" evidence="3">
    <location>
        <begin position="519"/>
        <end position="558"/>
    </location>
</feature>
<dbReference type="EMBL" id="AP019300">
    <property type="protein sequence ID" value="BBH01277.1"/>
    <property type="molecule type" value="Genomic_DNA"/>
</dbReference>
<dbReference type="InterPro" id="IPR024752">
    <property type="entry name" value="Myb/SANT-like_dom"/>
</dbReference>
<protein>
    <recommendedName>
        <fullName evidence="9">Myb/SANT-like domain-containing protein</fullName>
    </recommendedName>
</protein>
<keyword evidence="4" id="KW-0472">Membrane</keyword>
<dbReference type="Pfam" id="PF26138">
    <property type="entry name" value="DUF8040"/>
    <property type="match status" value="1"/>
</dbReference>
<evidence type="ECO:0000256" key="4">
    <source>
        <dbReference type="SAM" id="Phobius"/>
    </source>
</evidence>
<dbReference type="InterPro" id="IPR027806">
    <property type="entry name" value="HARBI1_dom"/>
</dbReference>
<keyword evidence="4" id="KW-0812">Transmembrane</keyword>
<evidence type="ECO:0000259" key="5">
    <source>
        <dbReference type="Pfam" id="PF12776"/>
    </source>
</evidence>
<evidence type="ECO:0000256" key="3">
    <source>
        <dbReference type="SAM" id="MobiDB-lite"/>
    </source>
</evidence>
<dbReference type="AlphaFoldDB" id="A0A4Y1RBD7"/>
<reference evidence="8" key="1">
    <citation type="journal article" date="2019" name="Science">
        <title>Mutation of a bHLH transcription factor allowed almond domestication.</title>
        <authorList>
            <person name="Sanchez-Perez R."/>
            <person name="Pavan S."/>
            <person name="Mazzeo R."/>
            <person name="Moldovan C."/>
            <person name="Aiese Cigliano R."/>
            <person name="Del Cueto J."/>
            <person name="Ricciardi F."/>
            <person name="Lotti C."/>
            <person name="Ricciardi L."/>
            <person name="Dicenta F."/>
            <person name="Lopez-Marques R.L."/>
            <person name="Lindberg Moller B."/>
        </authorList>
    </citation>
    <scope>NUCLEOTIDE SEQUENCE</scope>
</reference>
<sequence>MATRIRLRQMARLSLSTKRKLRVTINALIVYLRIIFVVCAAGYVYARLAYRKSHRPSLPSVIRVYKQLEYLHGLVYESDTTCIDQLRMDRQSFHKLCQILVTKGELRSTRNMSTEEMVAIFLNILAHHHKNRVIKFNFTRSGRTVSKYFHECLKAMIRCQKDFWKSPEPVPENSTDYRWKWFKNCLGALDGTYIRVKVPEREKPKYRTRKGEIATNVLGVCSQDLQFIYVLAGWEGSAHDSRVLKDALSRRNGLKVPNGYYYLVDVVTPTEQASLHLLEDNLSPQRIGVYGGKTLQMKCGTHGMEIGNEDIRSFIVMSSTATSSGKVRGGRGQNKRYWTTKEDNTLMECLMELHQNTKWRGDSGFKNGYLNKLETMLEVKLPNSGLKASPHIESRVKTLKGKYGALADALSQSGFGWNEEDMMLVCEKSVFDAWAKNKKDASGLYGKSFPHYYALGEIYGKDRAIGTNAGNADDDEEDVRRDDASVHQNRSVGDDFIEEMFSHPDEYDGSQFDDVEDLEDDETTFTQPNPQPSSAQQRAQQKRPAQDVASGPSNPRRKVNALNEMSNKFGLMAEAVAGMAPQLAGLVNVLSTEKDLADMQAKLGGELRKIEFLTPLQVFRITNILAKEHDLLRVFFTMTDEEKKDYLRSLMGMILPIPIQ</sequence>
<feature type="transmembrane region" description="Helical" evidence="4">
    <location>
        <begin position="21"/>
        <end position="46"/>
    </location>
</feature>
<dbReference type="Pfam" id="PF13359">
    <property type="entry name" value="DDE_Tnp_4"/>
    <property type="match status" value="1"/>
</dbReference>
<dbReference type="InterPro" id="IPR058353">
    <property type="entry name" value="DUF8040"/>
</dbReference>
<proteinExistence type="predicted"/>
<evidence type="ECO:0000313" key="8">
    <source>
        <dbReference type="EMBL" id="BBH01277.1"/>
    </source>
</evidence>
<feature type="domain" description="Myb/SANT-like" evidence="5">
    <location>
        <begin position="337"/>
        <end position="432"/>
    </location>
</feature>
<keyword evidence="2" id="KW-0479">Metal-binding</keyword>